<dbReference type="InterPro" id="IPR010626">
    <property type="entry name" value="DUF1217"/>
</dbReference>
<evidence type="ECO:0000313" key="1">
    <source>
        <dbReference type="EMBL" id="VAV89010.1"/>
    </source>
</evidence>
<dbReference type="AlphaFoldDB" id="A0A3B0R746"/>
<keyword evidence="1" id="KW-0966">Cell projection</keyword>
<keyword evidence="1" id="KW-0969">Cilium</keyword>
<name>A0A3B0R746_9ZZZZ</name>
<accession>A0A3B0R746</accession>
<dbReference type="Pfam" id="PF06748">
    <property type="entry name" value="DUF1217"/>
    <property type="match status" value="1"/>
</dbReference>
<dbReference type="SUPFAM" id="SSF158837">
    <property type="entry name" value="AGR C 984p-like"/>
    <property type="match status" value="1"/>
</dbReference>
<organism evidence="1">
    <name type="scientific">hydrothermal vent metagenome</name>
    <dbReference type="NCBI Taxonomy" id="652676"/>
    <lineage>
        <taxon>unclassified sequences</taxon>
        <taxon>metagenomes</taxon>
        <taxon>ecological metagenomes</taxon>
    </lineage>
</organism>
<dbReference type="Gene3D" id="1.10.3700.10">
    <property type="entry name" value="AGR C 984p-like"/>
    <property type="match status" value="1"/>
</dbReference>
<proteinExistence type="predicted"/>
<keyword evidence="1" id="KW-0282">Flagellum</keyword>
<dbReference type="InterPro" id="IPR023157">
    <property type="entry name" value="AGR-C-984p-like_sf"/>
</dbReference>
<dbReference type="EMBL" id="UOEC01000057">
    <property type="protein sequence ID" value="VAV89010.1"/>
    <property type="molecule type" value="Genomic_DNA"/>
</dbReference>
<reference evidence="1" key="1">
    <citation type="submission" date="2018-06" db="EMBL/GenBank/DDBJ databases">
        <authorList>
            <person name="Zhirakovskaya E."/>
        </authorList>
    </citation>
    <scope>NUCLEOTIDE SEQUENCE</scope>
</reference>
<gene>
    <name evidence="1" type="ORF">MNBD_ALPHA08-1551</name>
</gene>
<sequence length="259" mass="28822">MPTAIESFQSINRDLTATLKRTSEQPLVARESQYYLENIANIDSIDEFLADDRIFRFAMKASGLEEMTYAKAFIRKVLEEGIDDTKSFANSLTDKRYKDFAERFNFERYNATATTFNRAQQGTVDAYVQQVLEEGAGQDNEGVRLALYFQRKATSITKTVELLADPALLKVTETLLGINLSSGDIDRNIARIEKQIDVTDLQDPAKLGKLLTRFTAMWEISQPSSTAAGGIALLFAQPTEAGVGQNLLSSIQNLKLNGN</sequence>
<protein>
    <submittedName>
        <fullName evidence="1">Flagellar basal-body rod protein FlgF</fullName>
    </submittedName>
</protein>